<dbReference type="AlphaFoldDB" id="A0A7Z7IP65"/>
<accession>A0A7Z7IP65</accession>
<name>A0A7Z7IP65_9MYCO</name>
<protein>
    <submittedName>
        <fullName evidence="1">Uncharacterized protein</fullName>
    </submittedName>
</protein>
<sequence length="71" mass="7334">MHAGPPVGRGAAAAPGLSANAAPHNPALASTVMLQRSNLFNGHSLVFALMKLFSAIKMAAAELYRCPEGFL</sequence>
<evidence type="ECO:0000313" key="1">
    <source>
        <dbReference type="EMBL" id="SOJ56055.1"/>
    </source>
</evidence>
<evidence type="ECO:0000313" key="2">
    <source>
        <dbReference type="Proteomes" id="UP000554965"/>
    </source>
</evidence>
<gene>
    <name evidence="1" type="ORF">MSIMFB_03531</name>
</gene>
<keyword evidence="2" id="KW-1185">Reference proteome</keyword>
<reference evidence="1 2" key="1">
    <citation type="submission" date="2017-10" db="EMBL/GenBank/DDBJ databases">
        <authorList>
            <consortium name="Urmite Genomes"/>
        </authorList>
    </citation>
    <scope>NUCLEOTIDE SEQUENCE [LARGE SCALE GENOMIC DNA]</scope>
    <source>
        <strain evidence="1 2">FB-527</strain>
    </source>
</reference>
<comment type="caution">
    <text evidence="1">The sequence shown here is derived from an EMBL/GenBank/DDBJ whole genome shotgun (WGS) entry which is preliminary data.</text>
</comment>
<dbReference type="EMBL" id="OCTY01000002">
    <property type="protein sequence ID" value="SOJ56055.1"/>
    <property type="molecule type" value="Genomic_DNA"/>
</dbReference>
<organism evidence="1 2">
    <name type="scientific">Mycobacterium simulans</name>
    <dbReference type="NCBI Taxonomy" id="627089"/>
    <lineage>
        <taxon>Bacteria</taxon>
        <taxon>Bacillati</taxon>
        <taxon>Actinomycetota</taxon>
        <taxon>Actinomycetes</taxon>
        <taxon>Mycobacteriales</taxon>
        <taxon>Mycobacteriaceae</taxon>
        <taxon>Mycobacterium</taxon>
    </lineage>
</organism>
<proteinExistence type="predicted"/>
<dbReference type="Proteomes" id="UP000554965">
    <property type="component" value="Unassembled WGS sequence"/>
</dbReference>